<protein>
    <submittedName>
        <fullName evidence="4">Flagellum-specific peptidoglycan hydrolase FlgJ</fullName>
    </submittedName>
</protein>
<dbReference type="EMBL" id="FNJK01000001">
    <property type="protein sequence ID" value="SDO54990.1"/>
    <property type="molecule type" value="Genomic_DNA"/>
</dbReference>
<evidence type="ECO:0000256" key="2">
    <source>
        <dbReference type="ARBA" id="ARBA00022801"/>
    </source>
</evidence>
<sequence length="219" mass="24562">MYLANIRKRKKRRKVSRKRRRKNLPQSVLYGMAFLAFLACSTLLFYAYHSQEGAQAASTDTSQSSQDTTTITFIQTIGETARQIAAQNDLYASVMIAQAVLESNSGQSALSQPPYYNFFGIKGDYNGQTVTMKTWEDDGSGNAYTIDAQFRSYGSLEESLQDYAQFLQKDLYAGVHKSQTTSYQEATAALTGTYATDTSYGDKLNQIISEYDLTIYDSW</sequence>
<evidence type="ECO:0000313" key="5">
    <source>
        <dbReference type="Proteomes" id="UP000183816"/>
    </source>
</evidence>
<comment type="similarity">
    <text evidence="1">Belongs to the glycosyl hydrolase 73 family.</text>
</comment>
<dbReference type="RefSeq" id="WP_074481636.1">
    <property type="nucleotide sequence ID" value="NZ_FNJK01000001.1"/>
</dbReference>
<evidence type="ECO:0000259" key="3">
    <source>
        <dbReference type="SMART" id="SM00047"/>
    </source>
</evidence>
<dbReference type="PANTHER" id="PTHR33308">
    <property type="entry name" value="PEPTIDOGLYCAN HYDROLASE FLGJ"/>
    <property type="match status" value="1"/>
</dbReference>
<dbReference type="OrthoDB" id="2155627at2"/>
<dbReference type="Pfam" id="PF01832">
    <property type="entry name" value="Glucosaminidase"/>
    <property type="match status" value="1"/>
</dbReference>
<proteinExistence type="inferred from homology"/>
<dbReference type="InterPro" id="IPR051056">
    <property type="entry name" value="Glycosyl_Hydrolase_73"/>
</dbReference>
<dbReference type="AlphaFoldDB" id="A0A1H0KGU7"/>
<accession>A0A1H0KGU7</accession>
<evidence type="ECO:0000313" key="4">
    <source>
        <dbReference type="EMBL" id="SDO54990.1"/>
    </source>
</evidence>
<gene>
    <name evidence="4" type="ORF">SAMN05216347_101380</name>
</gene>
<feature type="domain" description="Mannosyl-glycoprotein endo-beta-N-acetylglucosamidase-like" evidence="3">
    <location>
        <begin position="61"/>
        <end position="217"/>
    </location>
</feature>
<reference evidence="4 5" key="1">
    <citation type="submission" date="2016-10" db="EMBL/GenBank/DDBJ databases">
        <authorList>
            <person name="de Groot N.N."/>
        </authorList>
    </citation>
    <scope>NUCLEOTIDE SEQUENCE [LARGE SCALE GENOMIC DNA]</scope>
    <source>
        <strain evidence="4 5">Sb04</strain>
    </source>
</reference>
<dbReference type="PANTHER" id="PTHR33308:SF9">
    <property type="entry name" value="PEPTIDOGLYCAN HYDROLASE FLGJ"/>
    <property type="match status" value="1"/>
</dbReference>
<dbReference type="InterPro" id="IPR002901">
    <property type="entry name" value="MGlyc_endo_b_GlcNAc-like_dom"/>
</dbReference>
<keyword evidence="2 4" id="KW-0378">Hydrolase</keyword>
<dbReference type="GO" id="GO:0004040">
    <property type="term" value="F:amidase activity"/>
    <property type="evidence" value="ECO:0007669"/>
    <property type="project" value="InterPro"/>
</dbReference>
<dbReference type="Proteomes" id="UP000183816">
    <property type="component" value="Unassembled WGS sequence"/>
</dbReference>
<dbReference type="Gene3D" id="1.10.530.10">
    <property type="match status" value="1"/>
</dbReference>
<organism evidence="4 5">
    <name type="scientific">Streptococcus equinus</name>
    <name type="common">Streptococcus bovis</name>
    <dbReference type="NCBI Taxonomy" id="1335"/>
    <lineage>
        <taxon>Bacteria</taxon>
        <taxon>Bacillati</taxon>
        <taxon>Bacillota</taxon>
        <taxon>Bacilli</taxon>
        <taxon>Lactobacillales</taxon>
        <taxon>Streptococcaceae</taxon>
        <taxon>Streptococcus</taxon>
    </lineage>
</organism>
<name>A0A1H0KGU7_STREI</name>
<dbReference type="Gene3D" id="4.10.80.30">
    <property type="entry name" value="DNA polymerase, domain 6"/>
    <property type="match status" value="1"/>
</dbReference>
<dbReference type="SMART" id="SM00047">
    <property type="entry name" value="LYZ2"/>
    <property type="match status" value="1"/>
</dbReference>
<evidence type="ECO:0000256" key="1">
    <source>
        <dbReference type="ARBA" id="ARBA00010266"/>
    </source>
</evidence>